<gene>
    <name evidence="2" type="ORF">Pka01_36840</name>
</gene>
<name>A0A8J3LXV4_9ACTN</name>
<dbReference type="AlphaFoldDB" id="A0A8J3LXV4"/>
<keyword evidence="3" id="KW-1185">Reference proteome</keyword>
<dbReference type="Proteomes" id="UP000630097">
    <property type="component" value="Unassembled WGS sequence"/>
</dbReference>
<dbReference type="EMBL" id="BONV01000014">
    <property type="protein sequence ID" value="GIG80557.1"/>
    <property type="molecule type" value="Genomic_DNA"/>
</dbReference>
<organism evidence="2 3">
    <name type="scientific">Planotetraspora kaengkrachanensis</name>
    <dbReference type="NCBI Taxonomy" id="575193"/>
    <lineage>
        <taxon>Bacteria</taxon>
        <taxon>Bacillati</taxon>
        <taxon>Actinomycetota</taxon>
        <taxon>Actinomycetes</taxon>
        <taxon>Streptosporangiales</taxon>
        <taxon>Streptosporangiaceae</taxon>
        <taxon>Planotetraspora</taxon>
    </lineage>
</organism>
<evidence type="ECO:0000313" key="3">
    <source>
        <dbReference type="Proteomes" id="UP000630097"/>
    </source>
</evidence>
<proteinExistence type="predicted"/>
<feature type="compositionally biased region" description="Basic and acidic residues" evidence="1">
    <location>
        <begin position="25"/>
        <end position="38"/>
    </location>
</feature>
<protein>
    <submittedName>
        <fullName evidence="2">Uncharacterized protein</fullName>
    </submittedName>
</protein>
<reference evidence="2 3" key="1">
    <citation type="submission" date="2021-01" db="EMBL/GenBank/DDBJ databases">
        <title>Whole genome shotgun sequence of Planotetraspora kaengkrachanensis NBRC 104272.</title>
        <authorList>
            <person name="Komaki H."/>
            <person name="Tamura T."/>
        </authorList>
    </citation>
    <scope>NUCLEOTIDE SEQUENCE [LARGE SCALE GENOMIC DNA]</scope>
    <source>
        <strain evidence="2 3">NBRC 104272</strain>
    </source>
</reference>
<evidence type="ECO:0000313" key="2">
    <source>
        <dbReference type="EMBL" id="GIG80557.1"/>
    </source>
</evidence>
<sequence length="84" mass="9558">MPDPGVRPRAGKAREQIVRIAYGDRANREGADQRDTHLPHFTQELNTFDTDPRTPGRPCQAPIGSWSWKPELPLWSLTDPPRDL</sequence>
<feature type="region of interest" description="Disordered" evidence="1">
    <location>
        <begin position="23"/>
        <end position="65"/>
    </location>
</feature>
<accession>A0A8J3LXV4</accession>
<evidence type="ECO:0000256" key="1">
    <source>
        <dbReference type="SAM" id="MobiDB-lite"/>
    </source>
</evidence>
<comment type="caution">
    <text evidence="2">The sequence shown here is derived from an EMBL/GenBank/DDBJ whole genome shotgun (WGS) entry which is preliminary data.</text>
</comment>